<evidence type="ECO:0000313" key="11">
    <source>
        <dbReference type="EMBL" id="RZD19343.1"/>
    </source>
</evidence>
<accession>A0A519BQ04</accession>
<protein>
    <recommendedName>
        <fullName evidence="9">Signal recognition particle receptor FtsY</fullName>
        <shortName evidence="9">SRP receptor</shortName>
        <ecNumber evidence="9">3.6.5.4</ecNumber>
    </recommendedName>
</protein>
<keyword evidence="5 9" id="KW-0342">GTP-binding</keyword>
<dbReference type="NCBIfam" id="TIGR00064">
    <property type="entry name" value="ftsY"/>
    <property type="match status" value="1"/>
</dbReference>
<proteinExistence type="inferred from homology"/>
<organism evidence="11 12">
    <name type="scientific">Candidatus Acididesulfobacter diazotrophicus</name>
    <dbReference type="NCBI Taxonomy" id="2597226"/>
    <lineage>
        <taxon>Bacteria</taxon>
        <taxon>Deltaproteobacteria</taxon>
        <taxon>Candidatus Acidulodesulfobacterales</taxon>
        <taxon>Candidatus Acididesulfobacter</taxon>
    </lineage>
</organism>
<keyword evidence="2 9" id="KW-0963">Cytoplasm</keyword>
<feature type="binding site" evidence="9">
    <location>
        <begin position="110"/>
        <end position="117"/>
    </location>
    <ligand>
        <name>GTP</name>
        <dbReference type="ChEBI" id="CHEBI:37565"/>
    </ligand>
</feature>
<dbReference type="GO" id="GO:0003924">
    <property type="term" value="F:GTPase activity"/>
    <property type="evidence" value="ECO:0007669"/>
    <property type="project" value="UniProtKB-UniRule"/>
</dbReference>
<dbReference type="GO" id="GO:0005047">
    <property type="term" value="F:signal recognition particle binding"/>
    <property type="evidence" value="ECO:0007669"/>
    <property type="project" value="TreeGrafter"/>
</dbReference>
<dbReference type="InterPro" id="IPR027417">
    <property type="entry name" value="P-loop_NTPase"/>
</dbReference>
<keyword evidence="1 9" id="KW-1003">Cell membrane</keyword>
<dbReference type="SUPFAM" id="SSF47364">
    <property type="entry name" value="Domain of the SRP/SRP receptor G-proteins"/>
    <property type="match status" value="1"/>
</dbReference>
<keyword evidence="3 9" id="KW-0547">Nucleotide-binding</keyword>
<dbReference type="SMART" id="SM00962">
    <property type="entry name" value="SRP54"/>
    <property type="match status" value="1"/>
</dbReference>
<evidence type="ECO:0000259" key="10">
    <source>
        <dbReference type="PROSITE" id="PS00300"/>
    </source>
</evidence>
<evidence type="ECO:0000256" key="3">
    <source>
        <dbReference type="ARBA" id="ARBA00022741"/>
    </source>
</evidence>
<dbReference type="PANTHER" id="PTHR43134:SF1">
    <property type="entry name" value="SIGNAL RECOGNITION PARTICLE RECEPTOR SUBUNIT ALPHA"/>
    <property type="match status" value="1"/>
</dbReference>
<dbReference type="Gene3D" id="3.40.50.300">
    <property type="entry name" value="P-loop containing nucleotide triphosphate hydrolases"/>
    <property type="match status" value="1"/>
</dbReference>
<dbReference type="Pfam" id="PF02881">
    <property type="entry name" value="SRP54_N"/>
    <property type="match status" value="1"/>
</dbReference>
<feature type="domain" description="SRP54-type proteins GTP-binding" evidence="10">
    <location>
        <begin position="277"/>
        <end position="290"/>
    </location>
</feature>
<keyword evidence="4 9" id="KW-0378">Hydrolase</keyword>
<name>A0A519BQ04_9DELT</name>
<dbReference type="InterPro" id="IPR013822">
    <property type="entry name" value="Signal_recog_particl_SRP54_hlx"/>
</dbReference>
<dbReference type="EC" id="3.6.5.4" evidence="9"/>
<dbReference type="SUPFAM" id="SSF52540">
    <property type="entry name" value="P-loop containing nucleoside triphosphate hydrolases"/>
    <property type="match status" value="1"/>
</dbReference>
<keyword evidence="7 9" id="KW-0675">Receptor</keyword>
<comment type="similarity">
    <text evidence="9">Belongs to the GTP-binding SRP family. FtsY subfamily.</text>
</comment>
<gene>
    <name evidence="9 11" type="primary">ftsY</name>
    <name evidence="11" type="ORF">EVG15_00200</name>
</gene>
<comment type="subcellular location">
    <subcellularLocation>
        <location evidence="9">Cell membrane</location>
        <topology evidence="9">Peripheral membrane protein</topology>
        <orientation evidence="9">Cytoplasmic side</orientation>
    </subcellularLocation>
    <subcellularLocation>
        <location evidence="9">Cytoplasm</location>
    </subcellularLocation>
</comment>
<comment type="function">
    <text evidence="9">Involved in targeting and insertion of nascent membrane proteins into the cytoplasmic membrane. Acts as a receptor for the complex formed by the signal recognition particle (SRP) and the ribosome-nascent chain (RNC).</text>
</comment>
<evidence type="ECO:0000256" key="8">
    <source>
        <dbReference type="ARBA" id="ARBA00048027"/>
    </source>
</evidence>
<keyword evidence="6 9" id="KW-0472">Membrane</keyword>
<dbReference type="Pfam" id="PF00448">
    <property type="entry name" value="SRP54"/>
    <property type="match status" value="1"/>
</dbReference>
<feature type="binding site" evidence="9">
    <location>
        <begin position="256"/>
        <end position="259"/>
    </location>
    <ligand>
        <name>GTP</name>
        <dbReference type="ChEBI" id="CHEBI:37565"/>
    </ligand>
</feature>
<feature type="binding site" evidence="9">
    <location>
        <begin position="192"/>
        <end position="196"/>
    </location>
    <ligand>
        <name>GTP</name>
        <dbReference type="ChEBI" id="CHEBI:37565"/>
    </ligand>
</feature>
<reference evidence="11 12" key="1">
    <citation type="journal article" date="2019" name="ISME J.">
        <title>Insights into ecological role of a new deltaproteobacterial order Candidatus Acidulodesulfobacterales by metagenomics and metatranscriptomics.</title>
        <authorList>
            <person name="Tan S."/>
            <person name="Liu J."/>
            <person name="Fang Y."/>
            <person name="Hedlund B.P."/>
            <person name="Lian Z.H."/>
            <person name="Huang L.Y."/>
            <person name="Li J.T."/>
            <person name="Huang L.N."/>
            <person name="Li W.J."/>
            <person name="Jiang H.C."/>
            <person name="Dong H.L."/>
            <person name="Shu W.S."/>
        </authorList>
    </citation>
    <scope>NUCLEOTIDE SEQUENCE [LARGE SCALE GENOMIC DNA]</scope>
    <source>
        <strain evidence="11">AP1</strain>
    </source>
</reference>
<dbReference type="InterPro" id="IPR000897">
    <property type="entry name" value="SRP54_GTPase_dom"/>
</dbReference>
<sequence>MKIFDKFKNFSSALKKTKNSISEKINSVFSSSKLDDDYIEKIEEALITSDISFGTSNEIIEDLKKMISKEKELNQDKIQNALKKVIKDKISKDFPLIDFNNKKTIFLIVGVNGAGKTTTVGKLANFYKNEGRNVLIAACDTFRAAGKEQMEIWGEKIGIPVVTGKENQDPASVAHDASIMLKEKDFDVLIIDTAGRLHNKKHLMEELAKIKRTVSKAAGISPQETIIVIDASLGQNSIAQIEQFKELIDVSGIIITKLDGSAKGGIIIDAISKLNLPVRFIGTGEKIDDISEFSPEMFVDNIF</sequence>
<dbReference type="EMBL" id="SGBB01000001">
    <property type="protein sequence ID" value="RZD19343.1"/>
    <property type="molecule type" value="Genomic_DNA"/>
</dbReference>
<evidence type="ECO:0000256" key="1">
    <source>
        <dbReference type="ARBA" id="ARBA00022475"/>
    </source>
</evidence>
<dbReference type="HAMAP" id="MF_00920">
    <property type="entry name" value="FtsY"/>
    <property type="match status" value="1"/>
</dbReference>
<dbReference type="InterPro" id="IPR003593">
    <property type="entry name" value="AAA+_ATPase"/>
</dbReference>
<dbReference type="InterPro" id="IPR042101">
    <property type="entry name" value="SRP54_N_sf"/>
</dbReference>
<dbReference type="SMART" id="SM00382">
    <property type="entry name" value="AAA"/>
    <property type="match status" value="1"/>
</dbReference>
<dbReference type="GO" id="GO:0005737">
    <property type="term" value="C:cytoplasm"/>
    <property type="evidence" value="ECO:0007669"/>
    <property type="project" value="UniProtKB-SubCell"/>
</dbReference>
<dbReference type="FunFam" id="3.40.50.300:FF:000053">
    <property type="entry name" value="Signal recognition particle receptor FtsY"/>
    <property type="match status" value="1"/>
</dbReference>
<comment type="subunit">
    <text evidence="9">Part of the signal recognition particle protein translocation system, which is composed of SRP and FtsY.</text>
</comment>
<dbReference type="InterPro" id="IPR036225">
    <property type="entry name" value="SRP/SRP_N"/>
</dbReference>
<evidence type="ECO:0000256" key="9">
    <source>
        <dbReference type="HAMAP-Rule" id="MF_00920"/>
    </source>
</evidence>
<dbReference type="PROSITE" id="PS00300">
    <property type="entry name" value="SRP54"/>
    <property type="match status" value="1"/>
</dbReference>
<dbReference type="GO" id="GO:0005525">
    <property type="term" value="F:GTP binding"/>
    <property type="evidence" value="ECO:0007669"/>
    <property type="project" value="UniProtKB-UniRule"/>
</dbReference>
<dbReference type="GO" id="GO:0006614">
    <property type="term" value="P:SRP-dependent cotranslational protein targeting to membrane"/>
    <property type="evidence" value="ECO:0007669"/>
    <property type="project" value="InterPro"/>
</dbReference>
<dbReference type="Gene3D" id="1.20.120.140">
    <property type="entry name" value="Signal recognition particle SRP54, nucleotide-binding domain"/>
    <property type="match status" value="1"/>
</dbReference>
<dbReference type="Proteomes" id="UP000319296">
    <property type="component" value="Unassembled WGS sequence"/>
</dbReference>
<evidence type="ECO:0000256" key="6">
    <source>
        <dbReference type="ARBA" id="ARBA00023136"/>
    </source>
</evidence>
<dbReference type="SMART" id="SM00963">
    <property type="entry name" value="SRP54_N"/>
    <property type="match status" value="1"/>
</dbReference>
<dbReference type="GO" id="GO:0005886">
    <property type="term" value="C:plasma membrane"/>
    <property type="evidence" value="ECO:0007669"/>
    <property type="project" value="UniProtKB-SubCell"/>
</dbReference>
<evidence type="ECO:0000256" key="7">
    <source>
        <dbReference type="ARBA" id="ARBA00023170"/>
    </source>
</evidence>
<evidence type="ECO:0000256" key="5">
    <source>
        <dbReference type="ARBA" id="ARBA00023134"/>
    </source>
</evidence>
<dbReference type="InterPro" id="IPR004390">
    <property type="entry name" value="SR_rcpt_FtsY"/>
</dbReference>
<dbReference type="PANTHER" id="PTHR43134">
    <property type="entry name" value="SIGNAL RECOGNITION PARTICLE RECEPTOR SUBUNIT ALPHA"/>
    <property type="match status" value="1"/>
</dbReference>
<comment type="caution">
    <text evidence="11">The sequence shown here is derived from an EMBL/GenBank/DDBJ whole genome shotgun (WGS) entry which is preliminary data.</text>
</comment>
<dbReference type="CDD" id="cd17874">
    <property type="entry name" value="FtsY"/>
    <property type="match status" value="1"/>
</dbReference>
<evidence type="ECO:0000256" key="4">
    <source>
        <dbReference type="ARBA" id="ARBA00022801"/>
    </source>
</evidence>
<dbReference type="AlphaFoldDB" id="A0A519BQ04"/>
<evidence type="ECO:0000313" key="12">
    <source>
        <dbReference type="Proteomes" id="UP000319296"/>
    </source>
</evidence>
<comment type="catalytic activity">
    <reaction evidence="8 9">
        <text>GTP + H2O = GDP + phosphate + H(+)</text>
        <dbReference type="Rhea" id="RHEA:19669"/>
        <dbReference type="ChEBI" id="CHEBI:15377"/>
        <dbReference type="ChEBI" id="CHEBI:15378"/>
        <dbReference type="ChEBI" id="CHEBI:37565"/>
        <dbReference type="ChEBI" id="CHEBI:43474"/>
        <dbReference type="ChEBI" id="CHEBI:58189"/>
        <dbReference type="EC" id="3.6.5.4"/>
    </reaction>
</comment>
<evidence type="ECO:0000256" key="2">
    <source>
        <dbReference type="ARBA" id="ARBA00022490"/>
    </source>
</evidence>